<feature type="transmembrane region" description="Helical" evidence="6">
    <location>
        <begin position="746"/>
        <end position="768"/>
    </location>
</feature>
<feature type="transmembrane region" description="Helical" evidence="6">
    <location>
        <begin position="696"/>
        <end position="717"/>
    </location>
</feature>
<evidence type="ECO:0000256" key="1">
    <source>
        <dbReference type="ARBA" id="ARBA00007992"/>
    </source>
</evidence>
<proteinExistence type="inferred from homology"/>
<keyword evidence="3" id="KW-0274">FAD</keyword>
<evidence type="ECO:0000259" key="7">
    <source>
        <dbReference type="Pfam" id="PF01494"/>
    </source>
</evidence>
<feature type="transmembrane region" description="Helical" evidence="6">
    <location>
        <begin position="538"/>
        <end position="558"/>
    </location>
</feature>
<keyword evidence="4" id="KW-0809">Transit peptide</keyword>
<dbReference type="PANTHER" id="PTHR47356">
    <property type="entry name" value="FAD-DEPENDENT MONOOXYGENASE ASQG-RELATED"/>
    <property type="match status" value="1"/>
</dbReference>
<feature type="domain" description="FAD-binding" evidence="7">
    <location>
        <begin position="298"/>
        <end position="358"/>
    </location>
</feature>
<keyword evidence="6" id="KW-0472">Membrane</keyword>
<dbReference type="InterPro" id="IPR036188">
    <property type="entry name" value="FAD/NAD-bd_sf"/>
</dbReference>
<feature type="transmembrane region" description="Helical" evidence="6">
    <location>
        <begin position="570"/>
        <end position="592"/>
    </location>
</feature>
<dbReference type="GO" id="GO:0071949">
    <property type="term" value="F:FAD binding"/>
    <property type="evidence" value="ECO:0007669"/>
    <property type="project" value="InterPro"/>
</dbReference>
<dbReference type="OrthoDB" id="10029326at2759"/>
<keyword evidence="6" id="KW-0812">Transmembrane</keyword>
<feature type="domain" description="FAD-binding" evidence="7">
    <location>
        <begin position="13"/>
        <end position="178"/>
    </location>
</feature>
<evidence type="ECO:0000256" key="5">
    <source>
        <dbReference type="ARBA" id="ARBA00023002"/>
    </source>
</evidence>
<reference evidence="8" key="1">
    <citation type="journal article" date="2020" name="Stud. Mycol.">
        <title>101 Dothideomycetes genomes: a test case for predicting lifestyles and emergence of pathogens.</title>
        <authorList>
            <person name="Haridas S."/>
            <person name="Albert R."/>
            <person name="Binder M."/>
            <person name="Bloem J."/>
            <person name="Labutti K."/>
            <person name="Salamov A."/>
            <person name="Andreopoulos B."/>
            <person name="Baker S."/>
            <person name="Barry K."/>
            <person name="Bills G."/>
            <person name="Bluhm B."/>
            <person name="Cannon C."/>
            <person name="Castanera R."/>
            <person name="Culley D."/>
            <person name="Daum C."/>
            <person name="Ezra D."/>
            <person name="Gonzalez J."/>
            <person name="Henrissat B."/>
            <person name="Kuo A."/>
            <person name="Liang C."/>
            <person name="Lipzen A."/>
            <person name="Lutzoni F."/>
            <person name="Magnuson J."/>
            <person name="Mondo S."/>
            <person name="Nolan M."/>
            <person name="Ohm R."/>
            <person name="Pangilinan J."/>
            <person name="Park H.-J."/>
            <person name="Ramirez L."/>
            <person name="Alfaro M."/>
            <person name="Sun H."/>
            <person name="Tritt A."/>
            <person name="Yoshinaga Y."/>
            <person name="Zwiers L.-H."/>
            <person name="Turgeon B."/>
            <person name="Goodwin S."/>
            <person name="Spatafora J."/>
            <person name="Crous P."/>
            <person name="Grigoriev I."/>
        </authorList>
    </citation>
    <scope>NUCLEOTIDE SEQUENCE</scope>
    <source>
        <strain evidence="8">CBS 113389</strain>
    </source>
</reference>
<dbReference type="Pfam" id="PF01494">
    <property type="entry name" value="FAD_binding_3"/>
    <property type="match status" value="2"/>
</dbReference>
<evidence type="ECO:0000313" key="8">
    <source>
        <dbReference type="EMBL" id="KAF2479073.1"/>
    </source>
</evidence>
<sequence length="823" mass="92292">MGLLREKKPHSFKVVIAGGSVAGLAMANILEAYNIDYVLLEAYPHIAPQVGASIGLLPHGNRILDQLGLFKPILDTAPPIDSFTFRTRKGDVVATHKGICNTFVERHGYPIIFLDRQMVLQKLFDNLPDKSKVLTEHRVKHVETNADGVKVTCTNGQTLAGDILVGADGIHGAVRSEMWRLAQEANSDVFPTDEGKRVPCDYGCIFGISGPCKGIGPGMLNSVFREKDSFLVNGGPEHRVYWFYFFKLPEKLYGADIPRFSKEDEAKLLEKLRGENILPTLKFGELVDKTITSNMTALPEYIYSRWYYERILTIGDASHKVHPIGGHGGNAAIESAATLANILLKRLDKSESGKLATADVEDIFRQVQNIRRDRMQHLCEFSHDQQRTESLDNSFHKLKALTLLPLADAEDATYNFSCNIPLAEKLDAIQVARKPKLIPFKNELRSAPTSRGAVGWVLIAFYLSCGAFVHYGMWVWSSHYGLRSQFADILTTGIFPQDPTFRLKRTYTGIGWIDNYLTFLSAAYMTGLNDWDKNFGMLQMYFLGMLIQPIAVWTIEACRKRHAMTPMAMIIVWFTFVQWAGVGIYMPIYYAVFTLLSDKEPYWWPLNREVPIASAHALLPANIIGYVIPTILMFVPWKNAEATQIFEALWQPAPMFVPLLTVLFALAWSRRNPDQMAAGPKQATKPYADVPLLKRIYLITGAMGFVLHLYVVCKLLASSDPTFNLRTVFIPDFTPQPKALGEGLRALFMADFWGFYIASYVWCCAAVWDLKRVGRTTVNVGKSSAAVLLANIVLGPGCAMSAVWYWREDAMAKTTFDDIEVQS</sequence>
<evidence type="ECO:0000256" key="6">
    <source>
        <dbReference type="SAM" id="Phobius"/>
    </source>
</evidence>
<dbReference type="GeneID" id="54477249"/>
<feature type="transmembrane region" description="Helical" evidence="6">
    <location>
        <begin position="649"/>
        <end position="668"/>
    </location>
</feature>
<dbReference type="Gene3D" id="3.50.50.60">
    <property type="entry name" value="FAD/NAD(P)-binding domain"/>
    <property type="match status" value="1"/>
</dbReference>
<feature type="transmembrane region" description="Helical" evidence="6">
    <location>
        <begin position="507"/>
        <end position="526"/>
    </location>
</feature>
<keyword evidence="9" id="KW-1185">Reference proteome</keyword>
<gene>
    <name evidence="8" type="ORF">BDY17DRAFT_319121</name>
</gene>
<comment type="similarity">
    <text evidence="1">Belongs to the paxM FAD-dependent monooxygenase family.</text>
</comment>
<evidence type="ECO:0000313" key="9">
    <source>
        <dbReference type="Proteomes" id="UP000799767"/>
    </source>
</evidence>
<feature type="transmembrane region" description="Helical" evidence="6">
    <location>
        <begin position="453"/>
        <end position="476"/>
    </location>
</feature>
<dbReference type="PROSITE" id="PS00018">
    <property type="entry name" value="EF_HAND_1"/>
    <property type="match status" value="1"/>
</dbReference>
<dbReference type="GO" id="GO:0004497">
    <property type="term" value="F:monooxygenase activity"/>
    <property type="evidence" value="ECO:0007669"/>
    <property type="project" value="InterPro"/>
</dbReference>
<evidence type="ECO:0000256" key="2">
    <source>
        <dbReference type="ARBA" id="ARBA00022630"/>
    </source>
</evidence>
<keyword evidence="5" id="KW-0560">Oxidoreductase</keyword>
<dbReference type="InterPro" id="IPR018247">
    <property type="entry name" value="EF_Hand_1_Ca_BS"/>
</dbReference>
<dbReference type="InterPro" id="IPR002938">
    <property type="entry name" value="FAD-bd"/>
</dbReference>
<keyword evidence="6" id="KW-1133">Transmembrane helix</keyword>
<name>A0A6A6PHK1_9PEZI</name>
<dbReference type="AlphaFoldDB" id="A0A6A6PHK1"/>
<dbReference type="PRINTS" id="PR00420">
    <property type="entry name" value="RNGMNOXGNASE"/>
</dbReference>
<feature type="transmembrane region" description="Helical" evidence="6">
    <location>
        <begin position="788"/>
        <end position="806"/>
    </location>
</feature>
<dbReference type="EMBL" id="MU001642">
    <property type="protein sequence ID" value="KAF2479073.1"/>
    <property type="molecule type" value="Genomic_DNA"/>
</dbReference>
<keyword evidence="2" id="KW-0285">Flavoprotein</keyword>
<dbReference type="PANTHER" id="PTHR47356:SF2">
    <property type="entry name" value="FAD-BINDING DOMAIN-CONTAINING PROTEIN-RELATED"/>
    <property type="match status" value="1"/>
</dbReference>
<accession>A0A6A6PHK1</accession>
<evidence type="ECO:0000256" key="4">
    <source>
        <dbReference type="ARBA" id="ARBA00022946"/>
    </source>
</evidence>
<feature type="transmembrane region" description="Helical" evidence="6">
    <location>
        <begin position="612"/>
        <end position="637"/>
    </location>
</feature>
<evidence type="ECO:0000256" key="3">
    <source>
        <dbReference type="ARBA" id="ARBA00022827"/>
    </source>
</evidence>
<dbReference type="RefSeq" id="XP_033585643.1">
    <property type="nucleotide sequence ID" value="XM_033736247.1"/>
</dbReference>
<dbReference type="InterPro" id="IPR050562">
    <property type="entry name" value="FAD_mOase_fung"/>
</dbReference>
<organism evidence="8 9">
    <name type="scientific">Neohortaea acidophila</name>
    <dbReference type="NCBI Taxonomy" id="245834"/>
    <lineage>
        <taxon>Eukaryota</taxon>
        <taxon>Fungi</taxon>
        <taxon>Dikarya</taxon>
        <taxon>Ascomycota</taxon>
        <taxon>Pezizomycotina</taxon>
        <taxon>Dothideomycetes</taxon>
        <taxon>Dothideomycetidae</taxon>
        <taxon>Mycosphaerellales</taxon>
        <taxon>Teratosphaeriaceae</taxon>
        <taxon>Neohortaea</taxon>
    </lineage>
</organism>
<dbReference type="SUPFAM" id="SSF51905">
    <property type="entry name" value="FAD/NAD(P)-binding domain"/>
    <property type="match status" value="1"/>
</dbReference>
<protein>
    <submittedName>
        <fullName evidence="8">FAD-binding domain-containing protein</fullName>
    </submittedName>
</protein>
<dbReference type="Proteomes" id="UP000799767">
    <property type="component" value="Unassembled WGS sequence"/>
</dbReference>